<feature type="region of interest" description="Disordered" evidence="1">
    <location>
        <begin position="292"/>
        <end position="387"/>
    </location>
</feature>
<feature type="compositionally biased region" description="Polar residues" evidence="1">
    <location>
        <begin position="309"/>
        <end position="326"/>
    </location>
</feature>
<keyword evidence="3" id="KW-1185">Reference proteome</keyword>
<organism evidence="2 3">
    <name type="scientific">Dispira parvispora</name>
    <dbReference type="NCBI Taxonomy" id="1520584"/>
    <lineage>
        <taxon>Eukaryota</taxon>
        <taxon>Fungi</taxon>
        <taxon>Fungi incertae sedis</taxon>
        <taxon>Zoopagomycota</taxon>
        <taxon>Kickxellomycotina</taxon>
        <taxon>Dimargaritomycetes</taxon>
        <taxon>Dimargaritales</taxon>
        <taxon>Dimargaritaceae</taxon>
        <taxon>Dispira</taxon>
    </lineage>
</organism>
<gene>
    <name evidence="2" type="ORF">IWQ62_003076</name>
</gene>
<feature type="compositionally biased region" description="Basic and acidic residues" evidence="1">
    <location>
        <begin position="329"/>
        <end position="339"/>
    </location>
</feature>
<dbReference type="Proteomes" id="UP001150925">
    <property type="component" value="Unassembled WGS sequence"/>
</dbReference>
<feature type="region of interest" description="Disordered" evidence="1">
    <location>
        <begin position="1"/>
        <end position="27"/>
    </location>
</feature>
<dbReference type="AlphaFoldDB" id="A0A9W8AUM4"/>
<accession>A0A9W8AUM4</accession>
<feature type="compositionally biased region" description="Polar residues" evidence="1">
    <location>
        <begin position="7"/>
        <end position="22"/>
    </location>
</feature>
<name>A0A9W8AUM4_9FUNG</name>
<comment type="caution">
    <text evidence="2">The sequence shown here is derived from an EMBL/GenBank/DDBJ whole genome shotgun (WGS) entry which is preliminary data.</text>
</comment>
<dbReference type="OrthoDB" id="5631219at2759"/>
<proteinExistence type="predicted"/>
<dbReference type="EMBL" id="JANBPY010000760">
    <property type="protein sequence ID" value="KAJ1963931.1"/>
    <property type="molecule type" value="Genomic_DNA"/>
</dbReference>
<sequence>MEGHKGTLSQKRAASEDLSGTSKRPAYDQFMSNLPTLRMRSVSPISYVGGSTPATRENSVEYESRWEIIREQITPQNVKTLQGVIGSTGHRMFLPSQKGERLPPFSREDFYRVKALMSQYKTTKNLAVFSPDLFERLRDRAFSLRRVASWDALRHTRASFSDVEIVDMGEEFENLAHSAYKTENGTRVRVKPIIPSEEYLAGFYKRYGIEASFVKKWFANAQNRELPATYKRIMGRSRNRYSENNEKITDGKIGLEEPYHPLVYRAKYGVFPSDGKSHEYDLSTQRNNIPVSLAPKVQPSGVNGKRHPSQSPVRRSKSPQQNQKYSSPHVDRERNDTARSRQGSNPPPEGSLSSKSSEVHTAKILLGLSSTRPTLPSPARYTSVPMRSTAGPRYPLAPLRNIRPRGRIYPSVSAVRSTLPSLWSTVPHGKPYAAPKAYRSGYDARLIARLNRSL</sequence>
<evidence type="ECO:0000256" key="1">
    <source>
        <dbReference type="SAM" id="MobiDB-lite"/>
    </source>
</evidence>
<reference evidence="2" key="1">
    <citation type="submission" date="2022-07" db="EMBL/GenBank/DDBJ databases">
        <title>Phylogenomic reconstructions and comparative analyses of Kickxellomycotina fungi.</title>
        <authorList>
            <person name="Reynolds N.K."/>
            <person name="Stajich J.E."/>
            <person name="Barry K."/>
            <person name="Grigoriev I.V."/>
            <person name="Crous P."/>
            <person name="Smith M.E."/>
        </authorList>
    </citation>
    <scope>NUCLEOTIDE SEQUENCE</scope>
    <source>
        <strain evidence="2">RSA 1196</strain>
    </source>
</reference>
<protein>
    <submittedName>
        <fullName evidence="2">Uncharacterized protein</fullName>
    </submittedName>
</protein>
<evidence type="ECO:0000313" key="2">
    <source>
        <dbReference type="EMBL" id="KAJ1963931.1"/>
    </source>
</evidence>
<evidence type="ECO:0000313" key="3">
    <source>
        <dbReference type="Proteomes" id="UP001150925"/>
    </source>
</evidence>